<evidence type="ECO:0000313" key="1">
    <source>
        <dbReference type="EMBL" id="MDZ5760580.1"/>
    </source>
</evidence>
<dbReference type="RefSeq" id="WP_322809751.1">
    <property type="nucleotide sequence ID" value="NZ_JAVBVO010000024.1"/>
</dbReference>
<sequence length="101" mass="12003">MDQVEQCGFDHNYWDELSSIVCDKEKDTYFIRNKSGIGYFIGTREQAFESKTGNYWDSYGLYTFDELFDIGSKIGMRILSHSKTERYDDLYYKKFPKVESL</sequence>
<evidence type="ECO:0000313" key="2">
    <source>
        <dbReference type="Proteomes" id="UP001290462"/>
    </source>
</evidence>
<dbReference type="Proteomes" id="UP001290462">
    <property type="component" value="Unassembled WGS sequence"/>
</dbReference>
<comment type="caution">
    <text evidence="1">The sequence shown here is derived from an EMBL/GenBank/DDBJ whole genome shotgun (WGS) entry which is preliminary data.</text>
</comment>
<gene>
    <name evidence="1" type="ORF">RAK27_18225</name>
</gene>
<organism evidence="1 2">
    <name type="scientific">Carnobacterium maltaromaticum</name>
    <name type="common">Carnobacterium piscicola</name>
    <dbReference type="NCBI Taxonomy" id="2751"/>
    <lineage>
        <taxon>Bacteria</taxon>
        <taxon>Bacillati</taxon>
        <taxon>Bacillota</taxon>
        <taxon>Bacilli</taxon>
        <taxon>Lactobacillales</taxon>
        <taxon>Carnobacteriaceae</taxon>
        <taxon>Carnobacterium</taxon>
    </lineage>
</organism>
<proteinExistence type="predicted"/>
<protein>
    <submittedName>
        <fullName evidence="1">Uncharacterized protein</fullName>
    </submittedName>
</protein>
<name>A0AAW9JUQ3_CARML</name>
<accession>A0AAW9JUQ3</accession>
<dbReference type="AlphaFoldDB" id="A0AAW9JUQ3"/>
<dbReference type="EMBL" id="JAVBVO010000024">
    <property type="protein sequence ID" value="MDZ5760580.1"/>
    <property type="molecule type" value="Genomic_DNA"/>
</dbReference>
<reference evidence="1" key="1">
    <citation type="submission" date="2023-08" db="EMBL/GenBank/DDBJ databases">
        <title>Genomic characterization of piscicolin 126 produced by Carnobacterium maltaromaticum CM22 strain isolated from salmon (Salmo salar).</title>
        <authorList>
            <person name="Gonzalez-Gragera E."/>
            <person name="Garcia-Lopez J.D."/>
            <person name="Teso-Perez C."/>
            <person name="Gimenez-Hernandez I."/>
            <person name="Peralta-Sanchez J.M."/>
            <person name="Valdivia E."/>
            <person name="Montalban-Lopez M."/>
            <person name="Martin-Platero A.M."/>
            <person name="Banos A."/>
            <person name="Martinez-Bueno M."/>
        </authorList>
    </citation>
    <scope>NUCLEOTIDE SEQUENCE</scope>
    <source>
        <strain evidence="1">CM22</strain>
    </source>
</reference>